<feature type="domain" description="General stress protein FMN-binding split barrel" evidence="1">
    <location>
        <begin position="7"/>
        <end position="149"/>
    </location>
</feature>
<organism evidence="2 3">
    <name type="scientific">Sulfitobacter aestuariivivens</name>
    <dbReference type="NCBI Taxonomy" id="2766981"/>
    <lineage>
        <taxon>Bacteria</taxon>
        <taxon>Pseudomonadati</taxon>
        <taxon>Pseudomonadota</taxon>
        <taxon>Alphaproteobacteria</taxon>
        <taxon>Rhodobacterales</taxon>
        <taxon>Roseobacteraceae</taxon>
        <taxon>Sulfitobacter</taxon>
    </lineage>
</organism>
<evidence type="ECO:0000313" key="3">
    <source>
        <dbReference type="Proteomes" id="UP000635142"/>
    </source>
</evidence>
<dbReference type="Proteomes" id="UP000635142">
    <property type="component" value="Unassembled WGS sequence"/>
</dbReference>
<dbReference type="PANTHER" id="PTHR34818:SF1">
    <property type="entry name" value="PROTEIN BLI-3"/>
    <property type="match status" value="1"/>
</dbReference>
<dbReference type="AlphaFoldDB" id="A0A927D1Y1"/>
<proteinExistence type="predicted"/>
<dbReference type="SUPFAM" id="SSF50475">
    <property type="entry name" value="FMN-binding split barrel"/>
    <property type="match status" value="1"/>
</dbReference>
<comment type="caution">
    <text evidence="2">The sequence shown here is derived from an EMBL/GenBank/DDBJ whole genome shotgun (WGS) entry which is preliminary data.</text>
</comment>
<dbReference type="InterPro" id="IPR052917">
    <property type="entry name" value="Stress-Dev_Protein"/>
</dbReference>
<dbReference type="PANTHER" id="PTHR34818">
    <property type="entry name" value="PROTEIN BLI-3"/>
    <property type="match status" value="1"/>
</dbReference>
<dbReference type="Pfam" id="PF16242">
    <property type="entry name" value="Pyrid_ox_like"/>
    <property type="match status" value="1"/>
</dbReference>
<gene>
    <name evidence="2" type="ORF">H9Q16_06615</name>
</gene>
<dbReference type="Gene3D" id="2.30.110.10">
    <property type="entry name" value="Electron Transport, Fmn-binding Protein, Chain A"/>
    <property type="match status" value="1"/>
</dbReference>
<dbReference type="EMBL" id="JACTAG010000001">
    <property type="protein sequence ID" value="MBD3663588.1"/>
    <property type="molecule type" value="Genomic_DNA"/>
</dbReference>
<evidence type="ECO:0000313" key="2">
    <source>
        <dbReference type="EMBL" id="MBD3663588.1"/>
    </source>
</evidence>
<keyword evidence="3" id="KW-1185">Reference proteome</keyword>
<reference evidence="2" key="1">
    <citation type="submission" date="2020-08" db="EMBL/GenBank/DDBJ databases">
        <title>Sulfitobacter aestuariivivens sp. nov., isolated from a tidal flat.</title>
        <authorList>
            <person name="Park S."/>
            <person name="Yoon J.-H."/>
        </authorList>
    </citation>
    <scope>NUCLEOTIDE SEQUENCE</scope>
    <source>
        <strain evidence="2">TSTF-M16</strain>
    </source>
</reference>
<evidence type="ECO:0000259" key="1">
    <source>
        <dbReference type="Pfam" id="PF16242"/>
    </source>
</evidence>
<dbReference type="InterPro" id="IPR012349">
    <property type="entry name" value="Split_barrel_FMN-bd"/>
</dbReference>
<dbReference type="RefSeq" id="WP_191074540.1">
    <property type="nucleotide sequence ID" value="NZ_JACTAG010000001.1"/>
</dbReference>
<name>A0A927D1Y1_9RHOB</name>
<dbReference type="InterPro" id="IPR038725">
    <property type="entry name" value="YdaG_split_barrel_FMN-bd"/>
</dbReference>
<accession>A0A927D1Y1</accession>
<sequence>MTDTLKKEFWDRLEDTRTGMLSAEGARAVPMSHYVDDDDSPQAIWFITAKGTDLSNAAATGETAQYIVSSNDEQLYARIDGRISVSNDPQKLDEMWNAIASAWFDGGQQDPDVQLIRFDLTEAEVWATGGSLKFLFEVAKAHMTDSKPDMGEHGTLHFASAA</sequence>
<protein>
    <submittedName>
        <fullName evidence="2">Pyridoxamine 5'-phosphate oxidase family protein</fullName>
    </submittedName>
</protein>